<evidence type="ECO:0000313" key="3">
    <source>
        <dbReference type="Proteomes" id="UP000179157"/>
    </source>
</evidence>
<evidence type="ECO:0000256" key="1">
    <source>
        <dbReference type="SAM" id="Phobius"/>
    </source>
</evidence>
<dbReference type="Pfam" id="PF09988">
    <property type="entry name" value="DUF2227"/>
    <property type="match status" value="1"/>
</dbReference>
<dbReference type="Proteomes" id="UP000179157">
    <property type="component" value="Unassembled WGS sequence"/>
</dbReference>
<dbReference type="EMBL" id="MFGX01000089">
    <property type="protein sequence ID" value="OGF54092.1"/>
    <property type="molecule type" value="Genomic_DNA"/>
</dbReference>
<dbReference type="PANTHER" id="PTHR39085:SF1">
    <property type="entry name" value="SLL0924 PROTEIN"/>
    <property type="match status" value="1"/>
</dbReference>
<protein>
    <recommendedName>
        <fullName evidence="4">Hydrolase</fullName>
    </recommendedName>
</protein>
<evidence type="ECO:0008006" key="4">
    <source>
        <dbReference type="Google" id="ProtNLM"/>
    </source>
</evidence>
<dbReference type="AlphaFoldDB" id="A0A1F5USH1"/>
<name>A0A1F5USH1_FRAXR</name>
<keyword evidence="1" id="KW-1133">Transmembrane helix</keyword>
<dbReference type="PANTHER" id="PTHR39085">
    <property type="entry name" value="SLL0924 PROTEIN"/>
    <property type="match status" value="1"/>
</dbReference>
<dbReference type="InterPro" id="IPR019250">
    <property type="entry name" value="DUF2227_metal-bd"/>
</dbReference>
<reference evidence="2 3" key="1">
    <citation type="journal article" date="2016" name="Nat. Commun.">
        <title>Thousands of microbial genomes shed light on interconnected biogeochemical processes in an aquifer system.</title>
        <authorList>
            <person name="Anantharaman K."/>
            <person name="Brown C.T."/>
            <person name="Hug L.A."/>
            <person name="Sharon I."/>
            <person name="Castelle C.J."/>
            <person name="Probst A.J."/>
            <person name="Thomas B.C."/>
            <person name="Singh A."/>
            <person name="Wilkins M.J."/>
            <person name="Karaoz U."/>
            <person name="Brodie E.L."/>
            <person name="Williams K.H."/>
            <person name="Hubbard S.S."/>
            <person name="Banfield J.F."/>
        </authorList>
    </citation>
    <scope>NUCLEOTIDE SEQUENCE [LARGE SCALE GENOMIC DNA]</scope>
    <source>
        <strain evidence="3">RBG_16_55_9</strain>
    </source>
</reference>
<keyword evidence="1" id="KW-0472">Membrane</keyword>
<sequence length="152" mass="17037">MPSGKTHIAVELLLWPGFMAGYYYFSQPAWGELALLGGAYLFASLLLSPDLDLRHNSTRRRWGPLGFIWVPYFKIFKHRGMSHSLMFGSLTRLIYLGMVFGLVLVGLSSLGFALPQDAPAWLNERLLILLGVGLYLPNVLHVLLDRVVSVFS</sequence>
<gene>
    <name evidence="2" type="ORF">A2Z21_08350</name>
</gene>
<feature type="transmembrane region" description="Helical" evidence="1">
    <location>
        <begin position="31"/>
        <end position="51"/>
    </location>
</feature>
<dbReference type="STRING" id="1817864.A2Z21_08350"/>
<organism evidence="2 3">
    <name type="scientific">Fraserbacteria sp. (strain RBG_16_55_9)</name>
    <dbReference type="NCBI Taxonomy" id="1817864"/>
    <lineage>
        <taxon>Bacteria</taxon>
        <taxon>Candidatus Fraseribacteriota</taxon>
    </lineage>
</organism>
<accession>A0A1F5USH1</accession>
<feature type="transmembrane region" description="Helical" evidence="1">
    <location>
        <begin position="126"/>
        <end position="144"/>
    </location>
</feature>
<keyword evidence="1" id="KW-0812">Transmembrane</keyword>
<evidence type="ECO:0000313" key="2">
    <source>
        <dbReference type="EMBL" id="OGF54092.1"/>
    </source>
</evidence>
<comment type="caution">
    <text evidence="2">The sequence shown here is derived from an EMBL/GenBank/DDBJ whole genome shotgun (WGS) entry which is preliminary data.</text>
</comment>
<feature type="transmembrane region" description="Helical" evidence="1">
    <location>
        <begin position="7"/>
        <end position="25"/>
    </location>
</feature>
<proteinExistence type="predicted"/>
<feature type="transmembrane region" description="Helical" evidence="1">
    <location>
        <begin position="93"/>
        <end position="114"/>
    </location>
</feature>